<dbReference type="Proteomes" id="UP000265520">
    <property type="component" value="Unassembled WGS sequence"/>
</dbReference>
<accession>A0A392Q7R0</accession>
<protein>
    <submittedName>
        <fullName evidence="2">Uncharacterized protein</fullName>
    </submittedName>
</protein>
<dbReference type="EMBL" id="LXQA010119818">
    <property type="protein sequence ID" value="MCI20433.1"/>
    <property type="molecule type" value="Genomic_DNA"/>
</dbReference>
<organism evidence="2 3">
    <name type="scientific">Trifolium medium</name>
    <dbReference type="NCBI Taxonomy" id="97028"/>
    <lineage>
        <taxon>Eukaryota</taxon>
        <taxon>Viridiplantae</taxon>
        <taxon>Streptophyta</taxon>
        <taxon>Embryophyta</taxon>
        <taxon>Tracheophyta</taxon>
        <taxon>Spermatophyta</taxon>
        <taxon>Magnoliopsida</taxon>
        <taxon>eudicotyledons</taxon>
        <taxon>Gunneridae</taxon>
        <taxon>Pentapetalae</taxon>
        <taxon>rosids</taxon>
        <taxon>fabids</taxon>
        <taxon>Fabales</taxon>
        <taxon>Fabaceae</taxon>
        <taxon>Papilionoideae</taxon>
        <taxon>50 kb inversion clade</taxon>
        <taxon>NPAAA clade</taxon>
        <taxon>Hologalegina</taxon>
        <taxon>IRL clade</taxon>
        <taxon>Trifolieae</taxon>
        <taxon>Trifolium</taxon>
    </lineage>
</organism>
<name>A0A392Q7R0_9FABA</name>
<evidence type="ECO:0000313" key="2">
    <source>
        <dbReference type="EMBL" id="MCI20433.1"/>
    </source>
</evidence>
<proteinExistence type="predicted"/>
<keyword evidence="1" id="KW-0175">Coiled coil</keyword>
<sequence>MLRNELEQIVQEIQKVATSRACYPHSHGTRANFRKTMEQLEQNHAAMREDVDSIKFKMDKLLELFQTLGTKENTTRLEENT</sequence>
<evidence type="ECO:0000256" key="1">
    <source>
        <dbReference type="SAM" id="Coils"/>
    </source>
</evidence>
<evidence type="ECO:0000313" key="3">
    <source>
        <dbReference type="Proteomes" id="UP000265520"/>
    </source>
</evidence>
<feature type="coiled-coil region" evidence="1">
    <location>
        <begin position="30"/>
        <end position="57"/>
    </location>
</feature>
<keyword evidence="3" id="KW-1185">Reference proteome</keyword>
<dbReference type="AlphaFoldDB" id="A0A392Q7R0"/>
<reference evidence="2 3" key="1">
    <citation type="journal article" date="2018" name="Front. Plant Sci.">
        <title>Red Clover (Trifolium pratense) and Zigzag Clover (T. medium) - A Picture of Genomic Similarities and Differences.</title>
        <authorList>
            <person name="Dluhosova J."/>
            <person name="Istvanek J."/>
            <person name="Nedelnik J."/>
            <person name="Repkova J."/>
        </authorList>
    </citation>
    <scope>NUCLEOTIDE SEQUENCE [LARGE SCALE GENOMIC DNA]</scope>
    <source>
        <strain evidence="3">cv. 10/8</strain>
        <tissue evidence="2">Leaf</tissue>
    </source>
</reference>
<comment type="caution">
    <text evidence="2">The sequence shown here is derived from an EMBL/GenBank/DDBJ whole genome shotgun (WGS) entry which is preliminary data.</text>
</comment>